<organism evidence="1 2">
    <name type="scientific">Candidozyma auris</name>
    <name type="common">Yeast</name>
    <name type="synonym">Candida auris</name>
    <dbReference type="NCBI Taxonomy" id="498019"/>
    <lineage>
        <taxon>Eukaryota</taxon>
        <taxon>Fungi</taxon>
        <taxon>Dikarya</taxon>
        <taxon>Ascomycota</taxon>
        <taxon>Saccharomycotina</taxon>
        <taxon>Pichiomycetes</taxon>
        <taxon>Metschnikowiaceae</taxon>
        <taxon>Candidozyma</taxon>
    </lineage>
</organism>
<dbReference type="Proteomes" id="UP000037122">
    <property type="component" value="Unassembled WGS sequence"/>
</dbReference>
<name>A0A0L0NTG1_CANAR</name>
<dbReference type="EMBL" id="LGST01000041">
    <property type="protein sequence ID" value="KND97451.1"/>
    <property type="molecule type" value="Genomic_DNA"/>
</dbReference>
<gene>
    <name evidence="1" type="ORF">QG37_05835</name>
</gene>
<dbReference type="VEuPathDB" id="FungiDB:QG37_05835"/>
<evidence type="ECO:0000313" key="1">
    <source>
        <dbReference type="EMBL" id="KND97451.1"/>
    </source>
</evidence>
<accession>A0A0L0NTG1</accession>
<sequence length="48" mass="5563">MYTMKGYFINAGLKYHKNTQTQQLLGQPTEMSASFQLAYCHFKRSQDG</sequence>
<reference evidence="2" key="1">
    <citation type="journal article" date="2015" name="BMC Genomics">
        <title>Draft genome of a commonly misdiagnosed multidrug resistant pathogen Candida auris.</title>
        <authorList>
            <person name="Chatterjee S."/>
            <person name="Alampalli S.V."/>
            <person name="Nageshan R.K."/>
            <person name="Chettiar S.T."/>
            <person name="Joshi S."/>
            <person name="Tatu U.S."/>
        </authorList>
    </citation>
    <scope>NUCLEOTIDE SEQUENCE [LARGE SCALE GENOMIC DNA]</scope>
    <source>
        <strain evidence="2">6684</strain>
    </source>
</reference>
<comment type="caution">
    <text evidence="1">The sequence shown here is derived from an EMBL/GenBank/DDBJ whole genome shotgun (WGS) entry which is preliminary data.</text>
</comment>
<dbReference type="AlphaFoldDB" id="A0A0L0NTG1"/>
<evidence type="ECO:0000313" key="2">
    <source>
        <dbReference type="Proteomes" id="UP000037122"/>
    </source>
</evidence>
<proteinExistence type="predicted"/>
<protein>
    <submittedName>
        <fullName evidence="1">Uncharacterized protein</fullName>
    </submittedName>
</protein>